<evidence type="ECO:0000313" key="3">
    <source>
        <dbReference type="Proteomes" id="UP000306740"/>
    </source>
</evidence>
<dbReference type="Proteomes" id="UP000306740">
    <property type="component" value="Unassembled WGS sequence"/>
</dbReference>
<comment type="caution">
    <text evidence="2">The sequence shown here is derived from an EMBL/GenBank/DDBJ whole genome shotgun (WGS) entry which is preliminary data.</text>
</comment>
<accession>A0A5C4M1T3</accession>
<feature type="region of interest" description="Disordered" evidence="1">
    <location>
        <begin position="1"/>
        <end position="28"/>
    </location>
</feature>
<dbReference type="EMBL" id="VDFR01000244">
    <property type="protein sequence ID" value="TNC26848.1"/>
    <property type="molecule type" value="Genomic_DNA"/>
</dbReference>
<dbReference type="RefSeq" id="WP_139107388.1">
    <property type="nucleotide sequence ID" value="NZ_VDFR01000244.1"/>
</dbReference>
<dbReference type="AlphaFoldDB" id="A0A5C4M1T3"/>
<feature type="compositionally biased region" description="Basic and acidic residues" evidence="1">
    <location>
        <begin position="1"/>
        <end position="12"/>
    </location>
</feature>
<organism evidence="2 3">
    <name type="scientific">Mumia zhuanghuii</name>
    <dbReference type="NCBI Taxonomy" id="2585211"/>
    <lineage>
        <taxon>Bacteria</taxon>
        <taxon>Bacillati</taxon>
        <taxon>Actinomycetota</taxon>
        <taxon>Actinomycetes</taxon>
        <taxon>Propionibacteriales</taxon>
        <taxon>Nocardioidaceae</taxon>
        <taxon>Mumia</taxon>
    </lineage>
</organism>
<proteinExistence type="predicted"/>
<protein>
    <submittedName>
        <fullName evidence="2">Uncharacterized protein</fullName>
    </submittedName>
</protein>
<evidence type="ECO:0000313" key="2">
    <source>
        <dbReference type="EMBL" id="TNC26848.1"/>
    </source>
</evidence>
<evidence type="ECO:0000256" key="1">
    <source>
        <dbReference type="SAM" id="MobiDB-lite"/>
    </source>
</evidence>
<reference evidence="2 3" key="1">
    <citation type="submission" date="2019-05" db="EMBL/GenBank/DDBJ databases">
        <title>Mumia sp. nov., isolated from the intestinal contents of plateau pika (Ochotona curzoniae) in the Qinghai-Tibet plateau of China.</title>
        <authorList>
            <person name="Tian Z."/>
        </authorList>
    </citation>
    <scope>NUCLEOTIDE SEQUENCE [LARGE SCALE GENOMIC DNA]</scope>
    <source>
        <strain evidence="3">527</strain>
    </source>
</reference>
<gene>
    <name evidence="2" type="ORF">FHE65_34475</name>
</gene>
<sequence length="96" mass="11890">MRGRYELLDCRRPLQHTSPQPREGPLLPTHRDVERLWRGQCERRGRLDLDWGEVLRQDPQHVRPPRMKKAVERLRQRRSWHPWLDGSRELWLERLR</sequence>
<name>A0A5C4M1T3_9ACTN</name>